<feature type="binding site" evidence="7">
    <location>
        <position position="57"/>
    </location>
    <ligand>
        <name>Zn(2+)</name>
        <dbReference type="ChEBI" id="CHEBI:29105"/>
        <label>1</label>
    </ligand>
</feature>
<evidence type="ECO:0000256" key="3">
    <source>
        <dbReference type="ARBA" id="ARBA00006759"/>
    </source>
</evidence>
<organism evidence="9 10">
    <name type="scientific">Martelella endophytica</name>
    <dbReference type="NCBI Taxonomy" id="1486262"/>
    <lineage>
        <taxon>Bacteria</taxon>
        <taxon>Pseudomonadati</taxon>
        <taxon>Pseudomonadota</taxon>
        <taxon>Alphaproteobacteria</taxon>
        <taxon>Hyphomicrobiales</taxon>
        <taxon>Aurantimonadaceae</taxon>
        <taxon>Martelella</taxon>
    </lineage>
</organism>
<dbReference type="PANTHER" id="PTHR43705:SF1">
    <property type="entry name" value="HYDROXYACYLGLUTATHIONE HYDROLASE GLOB"/>
    <property type="match status" value="1"/>
</dbReference>
<dbReference type="EC" id="3.1.2.6" evidence="7"/>
<dbReference type="PATRIC" id="fig|1486262.3.peg.4207"/>
<dbReference type="Pfam" id="PF00753">
    <property type="entry name" value="Lactamase_B"/>
    <property type="match status" value="1"/>
</dbReference>
<feature type="binding site" evidence="7">
    <location>
        <position position="62"/>
    </location>
    <ligand>
        <name>Zn(2+)</name>
        <dbReference type="ChEBI" id="CHEBI:29105"/>
        <label>2</label>
    </ligand>
</feature>
<dbReference type="Proteomes" id="UP000032611">
    <property type="component" value="Chromosome"/>
</dbReference>
<evidence type="ECO:0000313" key="10">
    <source>
        <dbReference type="Proteomes" id="UP000032611"/>
    </source>
</evidence>
<dbReference type="SUPFAM" id="SSF56281">
    <property type="entry name" value="Metallo-hydrolase/oxidoreductase"/>
    <property type="match status" value="1"/>
</dbReference>
<comment type="cofactor">
    <cofactor evidence="7">
        <name>Zn(2+)</name>
        <dbReference type="ChEBI" id="CHEBI:29105"/>
    </cofactor>
    <text evidence="7">Binds 2 Zn(2+) ions per subunit.</text>
</comment>
<comment type="subunit">
    <text evidence="7">Monomer.</text>
</comment>
<dbReference type="HOGENOM" id="CLU_030571_4_1_5"/>
<dbReference type="RefSeq" id="WP_045683907.1">
    <property type="nucleotide sequence ID" value="NZ_CP010803.1"/>
</dbReference>
<dbReference type="GO" id="GO:0019243">
    <property type="term" value="P:methylglyoxal catabolic process to D-lactate via S-lactoyl-glutathione"/>
    <property type="evidence" value="ECO:0007669"/>
    <property type="project" value="UniProtKB-UniRule"/>
</dbReference>
<dbReference type="PANTHER" id="PTHR43705">
    <property type="entry name" value="HYDROXYACYLGLUTATHIONE HYDROLASE"/>
    <property type="match status" value="1"/>
</dbReference>
<dbReference type="SMART" id="SM00849">
    <property type="entry name" value="Lactamase_B"/>
    <property type="match status" value="1"/>
</dbReference>
<dbReference type="Gene3D" id="3.60.15.10">
    <property type="entry name" value="Ribonuclease Z/Hydroxyacylglutathione hydrolase-like"/>
    <property type="match status" value="1"/>
</dbReference>
<feature type="binding site" evidence="7">
    <location>
        <position position="59"/>
    </location>
    <ligand>
        <name>Zn(2+)</name>
        <dbReference type="ChEBI" id="CHEBI:29105"/>
        <label>1</label>
    </ligand>
</feature>
<dbReference type="InterPro" id="IPR001279">
    <property type="entry name" value="Metallo-B-lactamas"/>
</dbReference>
<accession>A0A0D5LTG7</accession>
<dbReference type="HAMAP" id="MF_01374">
    <property type="entry name" value="Glyoxalase_2"/>
    <property type="match status" value="1"/>
</dbReference>
<keyword evidence="10" id="KW-1185">Reference proteome</keyword>
<evidence type="ECO:0000313" key="9">
    <source>
        <dbReference type="EMBL" id="AJY47489.1"/>
    </source>
</evidence>
<dbReference type="GO" id="GO:0046872">
    <property type="term" value="F:metal ion binding"/>
    <property type="evidence" value="ECO:0007669"/>
    <property type="project" value="UniProtKB-KW"/>
</dbReference>
<dbReference type="InterPro" id="IPR035680">
    <property type="entry name" value="Clx_II_MBL"/>
</dbReference>
<evidence type="ECO:0000259" key="8">
    <source>
        <dbReference type="SMART" id="SM00849"/>
    </source>
</evidence>
<feature type="binding site" evidence="7">
    <location>
        <position position="172"/>
    </location>
    <ligand>
        <name>Zn(2+)</name>
        <dbReference type="ChEBI" id="CHEBI:29105"/>
        <label>2</label>
    </ligand>
</feature>
<dbReference type="Pfam" id="PF16123">
    <property type="entry name" value="HAGH_C"/>
    <property type="match status" value="1"/>
</dbReference>
<protein>
    <recommendedName>
        <fullName evidence="7">Hydroxyacylglutathione hydrolase</fullName>
        <ecNumber evidence="7">3.1.2.6</ecNumber>
    </recommendedName>
    <alternativeName>
        <fullName evidence="7">Glyoxalase II</fullName>
        <shortName evidence="7">Glx II</shortName>
    </alternativeName>
</protein>
<keyword evidence="4 7" id="KW-0479">Metal-binding</keyword>
<comment type="similarity">
    <text evidence="3 7">Belongs to the metallo-beta-lactamase superfamily. Glyoxalase II family.</text>
</comment>
<proteinExistence type="inferred from homology"/>
<dbReference type="InterPro" id="IPR036866">
    <property type="entry name" value="RibonucZ/Hydroxyglut_hydro"/>
</dbReference>
<dbReference type="GO" id="GO:0004416">
    <property type="term" value="F:hydroxyacylglutathione hydrolase activity"/>
    <property type="evidence" value="ECO:0007669"/>
    <property type="project" value="UniProtKB-UniRule"/>
</dbReference>
<dbReference type="OrthoDB" id="9802248at2"/>
<dbReference type="NCBIfam" id="TIGR03413">
    <property type="entry name" value="GSH_gloB"/>
    <property type="match status" value="1"/>
</dbReference>
<dbReference type="CDD" id="cd07723">
    <property type="entry name" value="hydroxyacylglutathione_hydrolase_MBL-fold"/>
    <property type="match status" value="1"/>
</dbReference>
<evidence type="ECO:0000256" key="7">
    <source>
        <dbReference type="HAMAP-Rule" id="MF_01374"/>
    </source>
</evidence>
<sequence length="256" mass="28271">MTSLEIAVFMCRSDNYGVLVHDPETGATLSIDAPDGDKVIAEADKRGWTITDLFTTHHHKDHVDGNLTLKERYDCRIVGPVEEAVVIPGLDLAVAEGDELEFSGRKVDVIWTPGHTAGHVCYSIPSEKLLFSADTLFAMGCGRLFERPASDMWPSLQKLMALPDDTEVYFGHEYTLANARFALTVDPENQVLKERAEAVAELREAGDFTIPTTIGLEKKTNPFLRVTDSGLRKAIGMEGATDAEVFAEVRVRKDNF</sequence>
<dbReference type="AlphaFoldDB" id="A0A0D5LTG7"/>
<dbReference type="InterPro" id="IPR032282">
    <property type="entry name" value="HAGH_C"/>
</dbReference>
<feature type="binding site" evidence="7">
    <location>
        <position position="134"/>
    </location>
    <ligand>
        <name>Zn(2+)</name>
        <dbReference type="ChEBI" id="CHEBI:29105"/>
        <label>2</label>
    </ligand>
</feature>
<dbReference type="EMBL" id="CP010803">
    <property type="protein sequence ID" value="AJY47489.1"/>
    <property type="molecule type" value="Genomic_DNA"/>
</dbReference>
<comment type="catalytic activity">
    <reaction evidence="1 7">
        <text>an S-(2-hydroxyacyl)glutathione + H2O = a 2-hydroxy carboxylate + glutathione + H(+)</text>
        <dbReference type="Rhea" id="RHEA:21864"/>
        <dbReference type="ChEBI" id="CHEBI:15377"/>
        <dbReference type="ChEBI" id="CHEBI:15378"/>
        <dbReference type="ChEBI" id="CHEBI:57925"/>
        <dbReference type="ChEBI" id="CHEBI:58896"/>
        <dbReference type="ChEBI" id="CHEBI:71261"/>
        <dbReference type="EC" id="3.1.2.6"/>
    </reaction>
</comment>
<dbReference type="UniPathway" id="UPA00619">
    <property type="reaction ID" value="UER00676"/>
</dbReference>
<evidence type="ECO:0000256" key="2">
    <source>
        <dbReference type="ARBA" id="ARBA00004963"/>
    </source>
</evidence>
<feature type="binding site" evidence="7">
    <location>
        <position position="61"/>
    </location>
    <ligand>
        <name>Zn(2+)</name>
        <dbReference type="ChEBI" id="CHEBI:29105"/>
        <label>2</label>
    </ligand>
</feature>
<comment type="function">
    <text evidence="7">Thiolesterase that catalyzes the hydrolysis of S-D-lactoyl-glutathione to form glutathione and D-lactic acid.</text>
</comment>
<dbReference type="InterPro" id="IPR017782">
    <property type="entry name" value="Hydroxyacylglutathione_Hdrlase"/>
</dbReference>
<evidence type="ECO:0000256" key="4">
    <source>
        <dbReference type="ARBA" id="ARBA00022723"/>
    </source>
</evidence>
<feature type="binding site" evidence="7">
    <location>
        <position position="115"/>
    </location>
    <ligand>
        <name>Zn(2+)</name>
        <dbReference type="ChEBI" id="CHEBI:29105"/>
        <label>1</label>
    </ligand>
</feature>
<dbReference type="STRING" id="1486262.TM49_20355"/>
<feature type="domain" description="Metallo-beta-lactamase" evidence="8">
    <location>
        <begin position="14"/>
        <end position="172"/>
    </location>
</feature>
<gene>
    <name evidence="7" type="primary">gloB</name>
    <name evidence="9" type="ORF">TM49_20355</name>
</gene>
<feature type="binding site" evidence="7">
    <location>
        <position position="134"/>
    </location>
    <ligand>
        <name>Zn(2+)</name>
        <dbReference type="ChEBI" id="CHEBI:29105"/>
        <label>1</label>
    </ligand>
</feature>
<evidence type="ECO:0000256" key="5">
    <source>
        <dbReference type="ARBA" id="ARBA00022801"/>
    </source>
</evidence>
<keyword evidence="5 7" id="KW-0378">Hydrolase</keyword>
<dbReference type="PIRSF" id="PIRSF005457">
    <property type="entry name" value="Glx"/>
    <property type="match status" value="1"/>
</dbReference>
<reference evidence="9 10" key="1">
    <citation type="journal article" date="2015" name="Genome Announc.">
        <title>Complete genome sequence of Martelella endophytica YC6887, which has antifungal activity associated with a halophyte.</title>
        <authorList>
            <person name="Khan A."/>
            <person name="Khan H."/>
            <person name="Chung E.J."/>
            <person name="Hossain M.T."/>
            <person name="Chung Y.R."/>
        </authorList>
    </citation>
    <scope>NUCLEOTIDE SEQUENCE [LARGE SCALE GENOMIC DNA]</scope>
    <source>
        <strain evidence="9">YC6887</strain>
    </source>
</reference>
<evidence type="ECO:0000256" key="1">
    <source>
        <dbReference type="ARBA" id="ARBA00001623"/>
    </source>
</evidence>
<keyword evidence="6 7" id="KW-0862">Zinc</keyword>
<evidence type="ECO:0000256" key="6">
    <source>
        <dbReference type="ARBA" id="ARBA00022833"/>
    </source>
</evidence>
<name>A0A0D5LTG7_MAREN</name>
<comment type="pathway">
    <text evidence="2 7">Secondary metabolite metabolism; methylglyoxal degradation; (R)-lactate from methylglyoxal: step 2/2.</text>
</comment>
<dbReference type="InterPro" id="IPR050110">
    <property type="entry name" value="Glyoxalase_II_hydrolase"/>
</dbReference>
<dbReference type="KEGG" id="mey:TM49_20355"/>